<evidence type="ECO:0000313" key="4">
    <source>
        <dbReference type="Proteomes" id="UP000306544"/>
    </source>
</evidence>
<dbReference type="PROSITE" id="PS50994">
    <property type="entry name" value="INTEGRASE"/>
    <property type="match status" value="1"/>
</dbReference>
<keyword evidence="4" id="KW-1185">Reference proteome</keyword>
<evidence type="ECO:0000259" key="2">
    <source>
        <dbReference type="PROSITE" id="PS50994"/>
    </source>
</evidence>
<feature type="domain" description="Integrase catalytic" evidence="2">
    <location>
        <begin position="59"/>
        <end position="244"/>
    </location>
</feature>
<accession>A0A5R8ZVX2</accession>
<dbReference type="InterPro" id="IPR036397">
    <property type="entry name" value="RNaseH_sf"/>
</dbReference>
<protein>
    <submittedName>
        <fullName evidence="3">DDE-type integrase/transposase/recombinase</fullName>
    </submittedName>
</protein>
<dbReference type="SUPFAM" id="SSF53098">
    <property type="entry name" value="Ribonuclease H-like"/>
    <property type="match status" value="1"/>
</dbReference>
<dbReference type="OrthoDB" id="52928at2"/>
<reference evidence="3 4" key="1">
    <citation type="submission" date="2019-05" db="EMBL/GenBank/DDBJ databases">
        <title>Nesterenkonia sp. GY239, isolated from the Southern Atlantic Ocean.</title>
        <authorList>
            <person name="Zhang G."/>
        </authorList>
    </citation>
    <scope>NUCLEOTIDE SEQUENCE [LARGE SCALE GENOMIC DNA]</scope>
    <source>
        <strain evidence="3 4">GY239</strain>
    </source>
</reference>
<sequence>MLSLAATLKIEAPHRTAAQVRRIMVTTLGDAPSESTLLRHFRTLDIPTGTPAAATGRFEAAYPNEIWVGDALHGPKIGGKKTYLFAFMDDHSRLITAARWAYAEDAVRLAAALRPALQTHGIPSSCYVDNGAAYVDSALKRTCAKLGIRLIHSRPYRPQGRGKIERFFGSVRSQFLSEITILTAPVQLVAPGTGGEAGEDQAGTAIGSLAELNALFSSWLHISYHHTVHTSTGQSPLARWEAGWSNRSPERRSAEAINEAFRWSVTRRVSKTATVSLQSNTYQVDPQLAGAHVELIYDPFDLTASVSVFTSDGAPAGNATAQHISRHVHPKAAAARADTDNGAKNVASGIDYLRMVEEHHTTQITGAPISFDKATTTDEATDARGAEAA</sequence>
<dbReference type="RefSeq" id="WP_138171298.1">
    <property type="nucleotide sequence ID" value="NZ_VAWA01000042.1"/>
</dbReference>
<dbReference type="Pfam" id="PF00665">
    <property type="entry name" value="rve"/>
    <property type="match status" value="1"/>
</dbReference>
<gene>
    <name evidence="3" type="ORF">FEF27_12930</name>
</gene>
<dbReference type="GO" id="GO:0015074">
    <property type="term" value="P:DNA integration"/>
    <property type="evidence" value="ECO:0007669"/>
    <property type="project" value="InterPro"/>
</dbReference>
<feature type="region of interest" description="Disordered" evidence="1">
    <location>
        <begin position="367"/>
        <end position="389"/>
    </location>
</feature>
<evidence type="ECO:0000256" key="1">
    <source>
        <dbReference type="SAM" id="MobiDB-lite"/>
    </source>
</evidence>
<dbReference type="InterPro" id="IPR015378">
    <property type="entry name" value="Transposase-like_Mu_C"/>
</dbReference>
<organism evidence="3 4">
    <name type="scientific">Nesterenkonia sphaerica</name>
    <dbReference type="NCBI Taxonomy" id="1804988"/>
    <lineage>
        <taxon>Bacteria</taxon>
        <taxon>Bacillati</taxon>
        <taxon>Actinomycetota</taxon>
        <taxon>Actinomycetes</taxon>
        <taxon>Micrococcales</taxon>
        <taxon>Micrococcaceae</taxon>
        <taxon>Nesterenkonia</taxon>
    </lineage>
</organism>
<name>A0A5R8ZVX2_9MICC</name>
<comment type="caution">
    <text evidence="3">The sequence shown here is derived from an EMBL/GenBank/DDBJ whole genome shotgun (WGS) entry which is preliminary data.</text>
</comment>
<dbReference type="EMBL" id="VAWA01000042">
    <property type="protein sequence ID" value="TLP70583.1"/>
    <property type="molecule type" value="Genomic_DNA"/>
</dbReference>
<dbReference type="PANTHER" id="PTHR35004">
    <property type="entry name" value="TRANSPOSASE RV3428C-RELATED"/>
    <property type="match status" value="1"/>
</dbReference>
<dbReference type="GO" id="GO:0003676">
    <property type="term" value="F:nucleic acid binding"/>
    <property type="evidence" value="ECO:0007669"/>
    <property type="project" value="InterPro"/>
</dbReference>
<dbReference type="PANTHER" id="PTHR35004:SF6">
    <property type="entry name" value="TRANSPOSASE"/>
    <property type="match status" value="1"/>
</dbReference>
<dbReference type="AlphaFoldDB" id="A0A5R8ZVX2"/>
<dbReference type="Pfam" id="PF09299">
    <property type="entry name" value="Mu-transpos_C"/>
    <property type="match status" value="1"/>
</dbReference>
<dbReference type="InterPro" id="IPR001584">
    <property type="entry name" value="Integrase_cat-core"/>
</dbReference>
<dbReference type="InterPro" id="IPR012337">
    <property type="entry name" value="RNaseH-like_sf"/>
</dbReference>
<dbReference type="Gene3D" id="3.30.420.10">
    <property type="entry name" value="Ribonuclease H-like superfamily/Ribonuclease H"/>
    <property type="match status" value="1"/>
</dbReference>
<evidence type="ECO:0000313" key="3">
    <source>
        <dbReference type="EMBL" id="TLP70583.1"/>
    </source>
</evidence>
<dbReference type="Proteomes" id="UP000306544">
    <property type="component" value="Unassembled WGS sequence"/>
</dbReference>
<proteinExistence type="predicted"/>